<sequence>MDYAKLNRRRNCLKGRMNRLCQDLDALIRQPESRIDVKMTLDSISKLLERCQEAQDAVEAVITDDDEIEKETQRWMDFEREIRSARGRAERLQEVESEFNLGQTTDLQYSEIYIKVLHFPSFWEQFNAGIHDNAEIADVTKFIYLRSILEGEGLKAIDGTITQLLDNSKYGRQDRVEIKEKEHRRSNKVLSTSVAPGNRCSICRENHHVEECPLFLKATRPERWTLAKKYRLCFRCLRQGHRSTDCKRSHNSRNVTSVGLHRLLSEDENVQAAEENCTPHGDERSEKSPETTPTDVSEPTNAVRTPEIRRTKTQTPKAYLYALNGSQRSFVTKGVADSLGLTGLNERMCISSLGNKTCHKKLRRVSFSLKEITPNSQAKQINAYCVNRICDTLEENPLVMWEHAKDLNLADDFPQDDRRGVVDDWLVAVRSTLGWILCGQDSRMSYTDTVKVLRIDVQPQCDCEKYRRYWELESIGIIDQPETESPTEKSMIISRTLLSFHKNRYVTRLFWKHNDALPNNYYAALKRFEQLEARLRKEPSKKREYENTLREYIKN</sequence>
<feature type="coiled-coil region" evidence="2">
    <location>
        <begin position="3"/>
        <end position="64"/>
    </location>
</feature>
<protein>
    <recommendedName>
        <fullName evidence="4">CCHC-type domain-containing protein</fullName>
    </recommendedName>
</protein>
<dbReference type="OrthoDB" id="5864896at2759"/>
<organism evidence="5 6">
    <name type="scientific">Trichinella murrelli</name>
    <dbReference type="NCBI Taxonomy" id="144512"/>
    <lineage>
        <taxon>Eukaryota</taxon>
        <taxon>Metazoa</taxon>
        <taxon>Ecdysozoa</taxon>
        <taxon>Nematoda</taxon>
        <taxon>Enoplea</taxon>
        <taxon>Dorylaimia</taxon>
        <taxon>Trichinellida</taxon>
        <taxon>Trichinellidae</taxon>
        <taxon>Trichinella</taxon>
    </lineage>
</organism>
<dbReference type="AlphaFoldDB" id="A0A0V0T4G1"/>
<dbReference type="Proteomes" id="UP000055048">
    <property type="component" value="Unassembled WGS sequence"/>
</dbReference>
<evidence type="ECO:0000256" key="3">
    <source>
        <dbReference type="SAM" id="MobiDB-lite"/>
    </source>
</evidence>
<keyword evidence="6" id="KW-1185">Reference proteome</keyword>
<dbReference type="GO" id="GO:0008270">
    <property type="term" value="F:zinc ion binding"/>
    <property type="evidence" value="ECO:0007669"/>
    <property type="project" value="UniProtKB-KW"/>
</dbReference>
<reference evidence="5 6" key="1">
    <citation type="submission" date="2015-01" db="EMBL/GenBank/DDBJ databases">
        <title>Evolution of Trichinella species and genotypes.</title>
        <authorList>
            <person name="Korhonen P.K."/>
            <person name="Edoardo P."/>
            <person name="Giuseppe L.R."/>
            <person name="Gasser R.B."/>
        </authorList>
    </citation>
    <scope>NUCLEOTIDE SEQUENCE [LARGE SCALE GENOMIC DNA]</scope>
    <source>
        <strain evidence="5">ISS417</strain>
    </source>
</reference>
<feature type="domain" description="CCHC-type" evidence="4">
    <location>
        <begin position="233"/>
        <end position="248"/>
    </location>
</feature>
<dbReference type="PANTHER" id="PTHR47331:SF5">
    <property type="entry name" value="RIBONUCLEASE H"/>
    <property type="match status" value="1"/>
</dbReference>
<feature type="compositionally biased region" description="Basic and acidic residues" evidence="3">
    <location>
        <begin position="280"/>
        <end position="289"/>
    </location>
</feature>
<dbReference type="PROSITE" id="PS50158">
    <property type="entry name" value="ZF_CCHC"/>
    <property type="match status" value="1"/>
</dbReference>
<evidence type="ECO:0000313" key="6">
    <source>
        <dbReference type="Proteomes" id="UP000055048"/>
    </source>
</evidence>
<dbReference type="Pfam" id="PF03564">
    <property type="entry name" value="DUF1759"/>
    <property type="match status" value="1"/>
</dbReference>
<dbReference type="STRING" id="144512.A0A0V0T4G1"/>
<keyword evidence="2" id="KW-0175">Coiled coil</keyword>
<dbReference type="Gene3D" id="4.10.60.10">
    <property type="entry name" value="Zinc finger, CCHC-type"/>
    <property type="match status" value="1"/>
</dbReference>
<evidence type="ECO:0000259" key="4">
    <source>
        <dbReference type="PROSITE" id="PS50158"/>
    </source>
</evidence>
<keyword evidence="1" id="KW-0863">Zinc-finger</keyword>
<dbReference type="InterPro" id="IPR005312">
    <property type="entry name" value="DUF1759"/>
</dbReference>
<evidence type="ECO:0000256" key="2">
    <source>
        <dbReference type="SAM" id="Coils"/>
    </source>
</evidence>
<dbReference type="InterPro" id="IPR001878">
    <property type="entry name" value="Znf_CCHC"/>
</dbReference>
<dbReference type="EMBL" id="JYDJ01000661">
    <property type="protein sequence ID" value="KRX33972.1"/>
    <property type="molecule type" value="Genomic_DNA"/>
</dbReference>
<dbReference type="GO" id="GO:0003676">
    <property type="term" value="F:nucleic acid binding"/>
    <property type="evidence" value="ECO:0007669"/>
    <property type="project" value="InterPro"/>
</dbReference>
<dbReference type="PANTHER" id="PTHR47331">
    <property type="entry name" value="PHD-TYPE DOMAIN-CONTAINING PROTEIN"/>
    <property type="match status" value="1"/>
</dbReference>
<evidence type="ECO:0000313" key="5">
    <source>
        <dbReference type="EMBL" id="KRX33972.1"/>
    </source>
</evidence>
<feature type="region of interest" description="Disordered" evidence="3">
    <location>
        <begin position="270"/>
        <end position="311"/>
    </location>
</feature>
<feature type="compositionally biased region" description="Polar residues" evidence="3">
    <location>
        <begin position="290"/>
        <end position="303"/>
    </location>
</feature>
<proteinExistence type="predicted"/>
<accession>A0A0V0T4G1</accession>
<keyword evidence="1" id="KW-0862">Zinc</keyword>
<gene>
    <name evidence="5" type="ORF">T05_8762</name>
</gene>
<comment type="caution">
    <text evidence="5">The sequence shown here is derived from an EMBL/GenBank/DDBJ whole genome shotgun (WGS) entry which is preliminary data.</text>
</comment>
<evidence type="ECO:0000256" key="1">
    <source>
        <dbReference type="PROSITE-ProRule" id="PRU00047"/>
    </source>
</evidence>
<name>A0A0V0T4G1_9BILA</name>
<keyword evidence="1" id="KW-0479">Metal-binding</keyword>